<dbReference type="Proteomes" id="UP000568751">
    <property type="component" value="Unassembled WGS sequence"/>
</dbReference>
<sequence>MSWSKKIKGNIDGFIFFILIKKTQFVKLAQSLNIIHLQKSKTKIHHGFDSGKKDVPFVPTFCKKLSKNKGVWGKFKTIQCFIFYLRPTADQKANMAFCNKLYHI</sequence>
<reference evidence="1 2" key="1">
    <citation type="submission" date="2020-05" db="EMBL/GenBank/DDBJ databases">
        <title>Horizontal transmission and recombination maintain forever young bacterial symbiont genomes.</title>
        <authorList>
            <person name="Russell S.L."/>
            <person name="Pepper-Tunick E."/>
            <person name="Svedberg J."/>
            <person name="Byrne A."/>
            <person name="Ruelas Castillo J."/>
            <person name="Vollmers C."/>
            <person name="Beinart R.A."/>
            <person name="Corbett-Detig R."/>
        </authorList>
    </citation>
    <scope>NUCLEOTIDE SEQUENCE [LARGE SCALE GENOMIC DNA]</scope>
    <source>
        <strain evidence="1">455</strain>
    </source>
</reference>
<organism evidence="1 2">
    <name type="scientific">Candidatus Thiodubiliella endoseptemdiera</name>
    <dbReference type="NCBI Taxonomy" id="2738886"/>
    <lineage>
        <taxon>Bacteria</taxon>
        <taxon>Pseudomonadati</taxon>
        <taxon>Pseudomonadota</taxon>
        <taxon>Gammaproteobacteria</taxon>
        <taxon>Candidatus Pseudothioglobaceae</taxon>
        <taxon>Candidatus Thiodubiliella</taxon>
    </lineage>
</organism>
<protein>
    <submittedName>
        <fullName evidence="1">Uncharacterized protein</fullName>
    </submittedName>
</protein>
<gene>
    <name evidence="1" type="ORF">H0A76_12725</name>
</gene>
<comment type="caution">
    <text evidence="1">The sequence shown here is derived from an EMBL/GenBank/DDBJ whole genome shotgun (WGS) entry which is preliminary data.</text>
</comment>
<evidence type="ECO:0000313" key="2">
    <source>
        <dbReference type="Proteomes" id="UP000568751"/>
    </source>
</evidence>
<name>A0A853FAJ1_9GAMM</name>
<evidence type="ECO:0000313" key="1">
    <source>
        <dbReference type="EMBL" id="NYT28635.1"/>
    </source>
</evidence>
<proteinExistence type="predicted"/>
<dbReference type="EMBL" id="JACCHT010000007">
    <property type="protein sequence ID" value="NYT28635.1"/>
    <property type="molecule type" value="Genomic_DNA"/>
</dbReference>
<accession>A0A853FAJ1</accession>
<dbReference type="AlphaFoldDB" id="A0A853FAJ1"/>